<name>J1GQV4_9ACTO</name>
<sequence length="69" mass="7730">MSARDVGRAERLEEIRQRLLAVEFAGHSRSGTVAGAEDAAREEFIARAAEDMEYLLDLVEQYESEAKQS</sequence>
<dbReference type="RefSeq" id="WP_005872784.1">
    <property type="nucleotide sequence ID" value="NZ_AKFS01000302.1"/>
</dbReference>
<dbReference type="AlphaFoldDB" id="J1GQV4"/>
<dbReference type="EMBL" id="AKFS01000302">
    <property type="protein sequence ID" value="EJF35278.1"/>
    <property type="molecule type" value="Genomic_DNA"/>
</dbReference>
<keyword evidence="2" id="KW-1185">Reference proteome</keyword>
<proteinExistence type="predicted"/>
<comment type="caution">
    <text evidence="1">The sequence shown here is derived from an EMBL/GenBank/DDBJ whole genome shotgun (WGS) entry which is preliminary data.</text>
</comment>
<evidence type="ECO:0000313" key="2">
    <source>
        <dbReference type="Proteomes" id="UP000004578"/>
    </source>
</evidence>
<reference evidence="1 2" key="1">
    <citation type="submission" date="2012-05" db="EMBL/GenBank/DDBJ databases">
        <authorList>
            <person name="Harkins D.M."/>
            <person name="Madupu R."/>
            <person name="Durkin A.S."/>
            <person name="Torralba M."/>
            <person name="Methe B."/>
            <person name="Sutton G.G."/>
            <person name="Nelson K.E."/>
        </authorList>
    </citation>
    <scope>NUCLEOTIDE SEQUENCE [LARGE SCALE GENOMIC DNA]</scope>
    <source>
        <strain evidence="1 2">F0490</strain>
    </source>
</reference>
<dbReference type="PATRIC" id="fig|1125717.3.peg.1989"/>
<gene>
    <name evidence="1" type="ORF">HMPREF1317_0108</name>
</gene>
<evidence type="ECO:0000313" key="1">
    <source>
        <dbReference type="EMBL" id="EJF35278.1"/>
    </source>
</evidence>
<protein>
    <submittedName>
        <fullName evidence="1">Uncharacterized protein</fullName>
    </submittedName>
</protein>
<accession>J1GQV4</accession>
<dbReference type="Proteomes" id="UP000004578">
    <property type="component" value="Unassembled WGS sequence"/>
</dbReference>
<organism evidence="1 2">
    <name type="scientific">Schaalia georgiae F0490</name>
    <dbReference type="NCBI Taxonomy" id="1125717"/>
    <lineage>
        <taxon>Bacteria</taxon>
        <taxon>Bacillati</taxon>
        <taxon>Actinomycetota</taxon>
        <taxon>Actinomycetes</taxon>
        <taxon>Actinomycetales</taxon>
        <taxon>Actinomycetaceae</taxon>
        <taxon>Schaalia</taxon>
    </lineage>
</organism>